<keyword evidence="4" id="KW-0413">Isomerase</keyword>
<evidence type="ECO:0000256" key="1">
    <source>
        <dbReference type="ARBA" id="ARBA00022741"/>
    </source>
</evidence>
<evidence type="ECO:0000256" key="4">
    <source>
        <dbReference type="PROSITE-ProRule" id="PRU00277"/>
    </source>
</evidence>
<feature type="compositionally biased region" description="Basic and acidic residues" evidence="5">
    <location>
        <begin position="382"/>
        <end position="394"/>
    </location>
</feature>
<comment type="caution">
    <text evidence="8">The sequence shown here is derived from an EMBL/GenBank/DDBJ whole genome shotgun (WGS) entry which is preliminary data.</text>
</comment>
<evidence type="ECO:0000256" key="5">
    <source>
        <dbReference type="SAM" id="MobiDB-lite"/>
    </source>
</evidence>
<comment type="subunit">
    <text evidence="3">May form a complex composed of at least the catalytic subunit CRK2 and a cyclin.</text>
</comment>
<evidence type="ECO:0000259" key="6">
    <source>
        <dbReference type="PROSITE" id="PS50011"/>
    </source>
</evidence>
<keyword evidence="9" id="KW-1185">Reference proteome</keyword>
<dbReference type="Pfam" id="PF00254">
    <property type="entry name" value="FKBP_C"/>
    <property type="match status" value="1"/>
</dbReference>
<dbReference type="InterPro" id="IPR046357">
    <property type="entry name" value="PPIase_dom_sf"/>
</dbReference>
<feature type="region of interest" description="Disordered" evidence="5">
    <location>
        <begin position="353"/>
        <end position="394"/>
    </location>
</feature>
<protein>
    <recommendedName>
        <fullName evidence="4">peptidylprolyl isomerase</fullName>
        <ecNumber evidence="4">5.2.1.8</ecNumber>
    </recommendedName>
</protein>
<evidence type="ECO:0000313" key="8">
    <source>
        <dbReference type="EMBL" id="CAE7217353.1"/>
    </source>
</evidence>
<dbReference type="InterPro" id="IPR001179">
    <property type="entry name" value="PPIase_FKBP_dom"/>
</dbReference>
<feature type="non-terminal residue" evidence="8">
    <location>
        <position position="1"/>
    </location>
</feature>
<dbReference type="Pfam" id="PF00069">
    <property type="entry name" value="Pkinase"/>
    <property type="match status" value="1"/>
</dbReference>
<dbReference type="PANTHER" id="PTHR24056">
    <property type="entry name" value="CELL DIVISION PROTEIN KINASE"/>
    <property type="match status" value="1"/>
</dbReference>
<dbReference type="EC" id="5.2.1.8" evidence="4"/>
<accession>A0A812JZR5</accession>
<dbReference type="AlphaFoldDB" id="A0A812JZR5"/>
<dbReference type="GO" id="GO:0005524">
    <property type="term" value="F:ATP binding"/>
    <property type="evidence" value="ECO:0007669"/>
    <property type="project" value="UniProtKB-KW"/>
</dbReference>
<feature type="compositionally biased region" description="Basic and acidic residues" evidence="5">
    <location>
        <begin position="353"/>
        <end position="373"/>
    </location>
</feature>
<evidence type="ECO:0000256" key="2">
    <source>
        <dbReference type="ARBA" id="ARBA00022840"/>
    </source>
</evidence>
<dbReference type="EMBL" id="CAJNJA010006909">
    <property type="protein sequence ID" value="CAE7217353.1"/>
    <property type="molecule type" value="Genomic_DNA"/>
</dbReference>
<dbReference type="GO" id="GO:0003755">
    <property type="term" value="F:peptidyl-prolyl cis-trans isomerase activity"/>
    <property type="evidence" value="ECO:0007669"/>
    <property type="project" value="UniProtKB-KW"/>
</dbReference>
<keyword evidence="2" id="KW-0067">ATP-binding</keyword>
<feature type="domain" description="Protein kinase" evidence="6">
    <location>
        <begin position="141"/>
        <end position="554"/>
    </location>
</feature>
<dbReference type="InterPro" id="IPR050108">
    <property type="entry name" value="CDK"/>
</dbReference>
<evidence type="ECO:0000259" key="7">
    <source>
        <dbReference type="PROSITE" id="PS50059"/>
    </source>
</evidence>
<dbReference type="GO" id="GO:0004674">
    <property type="term" value="F:protein serine/threonine kinase activity"/>
    <property type="evidence" value="ECO:0007669"/>
    <property type="project" value="TreeGrafter"/>
</dbReference>
<dbReference type="GO" id="GO:0005634">
    <property type="term" value="C:nucleus"/>
    <property type="evidence" value="ECO:0007669"/>
    <property type="project" value="TreeGrafter"/>
</dbReference>
<name>A0A812JZR5_9DINO</name>
<keyword evidence="4" id="KW-0697">Rotamase</keyword>
<dbReference type="PROSITE" id="PS50011">
    <property type="entry name" value="PROTEIN_KINASE_DOM"/>
    <property type="match status" value="1"/>
</dbReference>
<dbReference type="Gene3D" id="3.10.50.40">
    <property type="match status" value="2"/>
</dbReference>
<dbReference type="OrthoDB" id="1902587at2759"/>
<reference evidence="8" key="1">
    <citation type="submission" date="2021-02" db="EMBL/GenBank/DDBJ databases">
        <authorList>
            <person name="Dougan E. K."/>
            <person name="Rhodes N."/>
            <person name="Thang M."/>
            <person name="Chan C."/>
        </authorList>
    </citation>
    <scope>NUCLEOTIDE SEQUENCE</scope>
</reference>
<comment type="catalytic activity">
    <reaction evidence="4">
        <text>[protein]-peptidylproline (omega=180) = [protein]-peptidylproline (omega=0)</text>
        <dbReference type="Rhea" id="RHEA:16237"/>
        <dbReference type="Rhea" id="RHEA-COMP:10747"/>
        <dbReference type="Rhea" id="RHEA-COMP:10748"/>
        <dbReference type="ChEBI" id="CHEBI:83833"/>
        <dbReference type="ChEBI" id="CHEBI:83834"/>
        <dbReference type="EC" id="5.2.1.8"/>
    </reaction>
</comment>
<feature type="domain" description="PPIase FKBP-type" evidence="7">
    <location>
        <begin position="211"/>
        <end position="301"/>
    </location>
</feature>
<keyword evidence="1" id="KW-0547">Nucleotide-binding</keyword>
<organism evidence="8 9">
    <name type="scientific">Symbiodinium necroappetens</name>
    <dbReference type="NCBI Taxonomy" id="1628268"/>
    <lineage>
        <taxon>Eukaryota</taxon>
        <taxon>Sar</taxon>
        <taxon>Alveolata</taxon>
        <taxon>Dinophyceae</taxon>
        <taxon>Suessiales</taxon>
        <taxon>Symbiodiniaceae</taxon>
        <taxon>Symbiodinium</taxon>
    </lineage>
</organism>
<dbReference type="SUPFAM" id="SSF56112">
    <property type="entry name" value="Protein kinase-like (PK-like)"/>
    <property type="match status" value="1"/>
</dbReference>
<dbReference type="InterPro" id="IPR011009">
    <property type="entry name" value="Kinase-like_dom_sf"/>
</dbReference>
<dbReference type="Proteomes" id="UP000601435">
    <property type="component" value="Unassembled WGS sequence"/>
</dbReference>
<evidence type="ECO:0000256" key="3">
    <source>
        <dbReference type="ARBA" id="ARBA00038543"/>
    </source>
</evidence>
<dbReference type="SMART" id="SM00220">
    <property type="entry name" value="S_TKc"/>
    <property type="match status" value="1"/>
</dbReference>
<evidence type="ECO:0000313" key="9">
    <source>
        <dbReference type="Proteomes" id="UP000601435"/>
    </source>
</evidence>
<gene>
    <name evidence="8" type="primary">CRK2</name>
    <name evidence="8" type="ORF">SNEC2469_LOCUS2582</name>
</gene>
<dbReference type="InterPro" id="IPR000719">
    <property type="entry name" value="Prot_kinase_dom"/>
</dbReference>
<sequence length="578" mass="63435">MGGGLREERFVRKRLRHWQSLALVFVGSAYWTFSIPQSERSNTTCQPSAGGPGLRVRVGISYDFEESVASSVLDSISLNPALEFVCGRGDVAPQIEAEVQEMKIGERRSLTLDSSNPLFGFYDESRRISVPASEFSTAEIGTVVSLEGYGAGMGLVLERDAQTLLVDQNHPLAGKSVNITLTLLRCEKVPPRDVRVMSLVGGDGQTFPAYGDWLTLNYELRLAGSTRIIDSSRDVGPLEYHLGFDQARLVPGFEIGVQQMSLGEVASIHVPSQLAYGSKGSDKAIPANADLVYKVALLGIRSSLAPAVNLGRTISAEVLSYSIRAGTVVELCSTDDYVALSIVTLQRVVGHLDTQDRPKTRGKSDETEDHGRSLDSPLRAYSPEEEKKRDASSRETCRLRYKAPELILRKEEYGAAVDIWATGCLLAEAVLSTPLFESTEEVDHLFLIFRLLGTPGPGHWPEALRCRHFSPRFPVYKPVDLGALTRATARAAVGDCTEVKLLAQEMEHREDVLQKLCCIAKKLQARGMALLASLLRLDPAQRSTAEQALQSTFFTALSEPDTPSRRWLPRVLSSTGRR</sequence>
<dbReference type="SUPFAM" id="SSF54534">
    <property type="entry name" value="FKBP-like"/>
    <property type="match status" value="2"/>
</dbReference>
<dbReference type="Gene3D" id="1.10.510.10">
    <property type="entry name" value="Transferase(Phosphotransferase) domain 1"/>
    <property type="match status" value="1"/>
</dbReference>
<proteinExistence type="predicted"/>
<dbReference type="PROSITE" id="PS50059">
    <property type="entry name" value="FKBP_PPIASE"/>
    <property type="match status" value="1"/>
</dbReference>